<organism evidence="3">
    <name type="scientific">Cnaphalocrocis medinalis</name>
    <name type="common">Rice leaffolder moth</name>
    <dbReference type="NCBI Taxonomy" id="437488"/>
    <lineage>
        <taxon>Eukaryota</taxon>
        <taxon>Metazoa</taxon>
        <taxon>Ecdysozoa</taxon>
        <taxon>Arthropoda</taxon>
        <taxon>Hexapoda</taxon>
        <taxon>Insecta</taxon>
        <taxon>Pterygota</taxon>
        <taxon>Neoptera</taxon>
        <taxon>Endopterygota</taxon>
        <taxon>Lepidoptera</taxon>
        <taxon>Glossata</taxon>
        <taxon>Ditrysia</taxon>
        <taxon>Pyraloidea</taxon>
        <taxon>Crambidae</taxon>
        <taxon>Pyraustinae</taxon>
        <taxon>Cnaphalocrocis</taxon>
    </lineage>
</organism>
<dbReference type="SMART" id="SM00708">
    <property type="entry name" value="PhBP"/>
    <property type="match status" value="1"/>
</dbReference>
<feature type="signal peptide" evidence="2">
    <location>
        <begin position="1"/>
        <end position="25"/>
    </location>
</feature>
<keyword evidence="1 2" id="KW-0732">Signal</keyword>
<dbReference type="EMBL" id="KP975125">
    <property type="protein sequence ID" value="ALT31644.1"/>
    <property type="molecule type" value="mRNA"/>
</dbReference>
<dbReference type="Pfam" id="PF01395">
    <property type="entry name" value="PBP_GOBP"/>
    <property type="match status" value="1"/>
</dbReference>
<evidence type="ECO:0000256" key="2">
    <source>
        <dbReference type="SAM" id="SignalP"/>
    </source>
</evidence>
<gene>
    <name evidence="3" type="primary">obp14</name>
</gene>
<dbReference type="PANTHER" id="PTHR11857">
    <property type="entry name" value="ODORANT BINDING PROTEIN-RELATED"/>
    <property type="match status" value="1"/>
</dbReference>
<evidence type="ECO:0000313" key="3">
    <source>
        <dbReference type="EMBL" id="ALT31644.1"/>
    </source>
</evidence>
<dbReference type="GO" id="GO:0005615">
    <property type="term" value="C:extracellular space"/>
    <property type="evidence" value="ECO:0007669"/>
    <property type="project" value="TreeGrafter"/>
</dbReference>
<dbReference type="GO" id="GO:0007608">
    <property type="term" value="P:sensory perception of smell"/>
    <property type="evidence" value="ECO:0007669"/>
    <property type="project" value="TreeGrafter"/>
</dbReference>
<dbReference type="Gene3D" id="1.10.238.20">
    <property type="entry name" value="Pheromone/general odorant binding protein domain"/>
    <property type="match status" value="1"/>
</dbReference>
<name>A0A0U3C1G4_CNAME</name>
<accession>A0A0U3C1G4</accession>
<evidence type="ECO:0000256" key="1">
    <source>
        <dbReference type="ARBA" id="ARBA00022729"/>
    </source>
</evidence>
<proteinExistence type="evidence at transcript level"/>
<dbReference type="InterPro" id="IPR036728">
    <property type="entry name" value="PBP_GOBP_sf"/>
</dbReference>
<sequence>MFGPSFLSFATSILMVTLGSSYVNAALSVQEAAALQKEMYQFLAQCGEELGYSQEKINILSLSDLPNDACFANCFYKKIDLIKDDGKFDDDKTIEIFKRFSNDKDVLESLTLITKECAQANDANVSDGCERAKLVAECFGKREAEILPE</sequence>
<reference evidence="3" key="2">
    <citation type="submission" date="2015-03" db="EMBL/GenBank/DDBJ databases">
        <authorList>
            <person name="Murphy D."/>
        </authorList>
    </citation>
    <scope>NUCLEOTIDE SEQUENCE</scope>
</reference>
<feature type="chain" id="PRO_5006836713" evidence="2">
    <location>
        <begin position="26"/>
        <end position="149"/>
    </location>
</feature>
<dbReference type="InterPro" id="IPR006170">
    <property type="entry name" value="PBP/GOBP"/>
</dbReference>
<dbReference type="SUPFAM" id="SSF47565">
    <property type="entry name" value="Insect pheromone/odorant-binding proteins"/>
    <property type="match status" value="1"/>
</dbReference>
<protein>
    <submittedName>
        <fullName evidence="3">Odorant-binding protein 14</fullName>
    </submittedName>
</protein>
<dbReference type="AlphaFoldDB" id="A0A0U3C1G4"/>
<reference evidence="3" key="1">
    <citation type="journal article" date="2015" name="PLoS ONE">
        <title>Identification and Comparative Expression Profiles of Chemoreception Genes Revealed from Major Chemoreception Organs of the Rice Leaf Folder, Cnaphalocrocis medinalis (Lepidoptera: Pyralidae).</title>
        <authorList>
            <person name="Zeng F.F."/>
            <person name="Zhao Z.F."/>
            <person name="Yan M.J."/>
            <person name="Zhou W."/>
            <person name="Zhang Z."/>
            <person name="Zhang A."/>
            <person name="Lu Z.X."/>
            <person name="Wang M.Q."/>
        </authorList>
    </citation>
    <scope>NUCLEOTIDE SEQUENCE</scope>
</reference>
<dbReference type="GO" id="GO:0005549">
    <property type="term" value="F:odorant binding"/>
    <property type="evidence" value="ECO:0007669"/>
    <property type="project" value="InterPro"/>
</dbReference>
<dbReference type="CDD" id="cd23992">
    <property type="entry name" value="PBP_GOBP"/>
    <property type="match status" value="1"/>
</dbReference>